<accession>A0ABQ3UTF8</accession>
<comment type="caution">
    <text evidence="6">Lacks conserved residue(s) required for the propagation of feature annotation.</text>
</comment>
<evidence type="ECO:0000313" key="8">
    <source>
        <dbReference type="EMBL" id="GHO56051.1"/>
    </source>
</evidence>
<sequence length="245" mass="27671">MVVHNFLGGYAYHMVHISNFPSILREKALLSKESLSQKGINPYSIALESVQALRKRITVQRPGMPSPRQLHSYVPFYFILRAPMSYAPNVKGQQNRLLVLEIELIILNEPEVLFTDGNASMQKLSRYGTEVVVIDPANARRDTCIRRYHPGGPHGTGENWSDFYSDVAFLDRLNWGVLNGGTFIDNREEFTRIRSSEVLIPDRLPISKIVGIYASNPDLAQDANDVVKMFGLERAVPEVVCRRGL</sequence>
<organism evidence="8 9">
    <name type="scientific">Ktedonobacter robiniae</name>
    <dbReference type="NCBI Taxonomy" id="2778365"/>
    <lineage>
        <taxon>Bacteria</taxon>
        <taxon>Bacillati</taxon>
        <taxon>Chloroflexota</taxon>
        <taxon>Ktedonobacteria</taxon>
        <taxon>Ktedonobacterales</taxon>
        <taxon>Ktedonobacteraceae</taxon>
        <taxon>Ktedonobacter</taxon>
    </lineage>
</organism>
<dbReference type="InterPro" id="IPR029494">
    <property type="entry name" value="DarT"/>
</dbReference>
<evidence type="ECO:0000256" key="5">
    <source>
        <dbReference type="ARBA" id="ARBA00023125"/>
    </source>
</evidence>
<feature type="domain" description="DarT" evidence="7">
    <location>
        <begin position="9"/>
        <end position="245"/>
    </location>
</feature>
<feature type="active site" description="Proton acceptor" evidence="6">
    <location>
        <position position="54"/>
    </location>
</feature>
<feature type="binding site" evidence="6">
    <location>
        <position position="54"/>
    </location>
    <ligand>
        <name>NAD(+)</name>
        <dbReference type="ChEBI" id="CHEBI:57540"/>
    </ligand>
</feature>
<keyword evidence="1 6" id="KW-1277">Toxin-antitoxin system</keyword>
<feature type="active site" evidence="6">
    <location>
        <position position="197"/>
    </location>
</feature>
<evidence type="ECO:0000256" key="6">
    <source>
        <dbReference type="PROSITE-ProRule" id="PRU01362"/>
    </source>
</evidence>
<comment type="catalytic activity">
    <reaction evidence="6">
        <text>a thymidine in DNA + NAD(+) = an N-(ADP-alpha-D-ribosyl)-thymidine in DNA + nicotinamide + H(+)</text>
        <dbReference type="Rhea" id="RHEA:71651"/>
        <dbReference type="Rhea" id="RHEA-COMP:13556"/>
        <dbReference type="Rhea" id="RHEA-COMP:18051"/>
        <dbReference type="ChEBI" id="CHEBI:15378"/>
        <dbReference type="ChEBI" id="CHEBI:17154"/>
        <dbReference type="ChEBI" id="CHEBI:57540"/>
        <dbReference type="ChEBI" id="CHEBI:137386"/>
        <dbReference type="ChEBI" id="CHEBI:191199"/>
    </reaction>
</comment>
<keyword evidence="9" id="KW-1185">Reference proteome</keyword>
<keyword evidence="3 6" id="KW-0808">Transferase</keyword>
<comment type="caution">
    <text evidence="8">The sequence shown here is derived from an EMBL/GenBank/DDBJ whole genome shotgun (WGS) entry which is preliminary data.</text>
</comment>
<reference evidence="8 9" key="1">
    <citation type="journal article" date="2021" name="Int. J. Syst. Evol. Microbiol.">
        <title>Reticulibacter mediterranei gen. nov., sp. nov., within the new family Reticulibacteraceae fam. nov., and Ktedonospora formicarum gen. nov., sp. nov., Ktedonobacter robiniae sp. nov., Dictyobacter formicarum sp. nov. and Dictyobacter arantiisoli sp. nov., belonging to the class Ktedonobacteria.</title>
        <authorList>
            <person name="Yabe S."/>
            <person name="Zheng Y."/>
            <person name="Wang C.M."/>
            <person name="Sakai Y."/>
            <person name="Abe K."/>
            <person name="Yokota A."/>
            <person name="Donadio S."/>
            <person name="Cavaletti L."/>
            <person name="Monciardini P."/>
        </authorList>
    </citation>
    <scope>NUCLEOTIDE SEQUENCE [LARGE SCALE GENOMIC DNA]</scope>
    <source>
        <strain evidence="8 9">SOSP1-30</strain>
    </source>
</reference>
<keyword evidence="4 6" id="KW-0548">Nucleotidyltransferase</keyword>
<dbReference type="EMBL" id="BNJG01000002">
    <property type="protein sequence ID" value="GHO56051.1"/>
    <property type="molecule type" value="Genomic_DNA"/>
</dbReference>
<evidence type="ECO:0000256" key="1">
    <source>
        <dbReference type="ARBA" id="ARBA00022649"/>
    </source>
</evidence>
<protein>
    <recommendedName>
        <fullName evidence="7">DarT domain-containing protein</fullName>
    </recommendedName>
</protein>
<comment type="similarity">
    <text evidence="6">Belongs to the DarT ADP-ribosyltransferase family.</text>
</comment>
<feature type="binding site" evidence="6">
    <location>
        <position position="30"/>
    </location>
    <ligand>
        <name>NAD(+)</name>
        <dbReference type="ChEBI" id="CHEBI:57540"/>
    </ligand>
</feature>
<keyword evidence="2 6" id="KW-0328">Glycosyltransferase</keyword>
<dbReference type="Proteomes" id="UP000654345">
    <property type="component" value="Unassembled WGS sequence"/>
</dbReference>
<evidence type="ECO:0000256" key="4">
    <source>
        <dbReference type="ARBA" id="ARBA00022695"/>
    </source>
</evidence>
<dbReference type="PROSITE" id="PS52018">
    <property type="entry name" value="DART"/>
    <property type="match status" value="1"/>
</dbReference>
<keyword evidence="5 6" id="KW-0238">DNA-binding</keyword>
<name>A0ABQ3UTF8_9CHLR</name>
<gene>
    <name evidence="8" type="ORF">KSB_45260</name>
</gene>
<dbReference type="Pfam" id="PF14487">
    <property type="entry name" value="DarT"/>
    <property type="match status" value="2"/>
</dbReference>
<evidence type="ECO:0000259" key="7">
    <source>
        <dbReference type="PROSITE" id="PS52018"/>
    </source>
</evidence>
<evidence type="ECO:0000256" key="2">
    <source>
        <dbReference type="ARBA" id="ARBA00022676"/>
    </source>
</evidence>
<proteinExistence type="inferred from homology"/>
<evidence type="ECO:0000256" key="3">
    <source>
        <dbReference type="ARBA" id="ARBA00022679"/>
    </source>
</evidence>
<evidence type="ECO:0000313" key="9">
    <source>
        <dbReference type="Proteomes" id="UP000654345"/>
    </source>
</evidence>
<feature type="binding site" evidence="6">
    <location>
        <begin position="13"/>
        <end position="15"/>
    </location>
    <ligand>
        <name>NAD(+)</name>
        <dbReference type="ChEBI" id="CHEBI:57540"/>
    </ligand>
</feature>